<reference evidence="6 7" key="1">
    <citation type="submission" date="2015-12" db="EMBL/GenBank/DDBJ databases">
        <title>Dictyostelia acquired genes for synthesis and detection of signals that induce cell-type specialization by lateral gene transfer from prokaryotes.</title>
        <authorList>
            <person name="Gloeckner G."/>
            <person name="Schaap P."/>
        </authorList>
    </citation>
    <scope>NUCLEOTIDE SEQUENCE [LARGE SCALE GENOMIC DNA]</scope>
    <source>
        <strain evidence="6 7">TK</strain>
    </source>
</reference>
<feature type="repeat" description="TPR" evidence="3">
    <location>
        <begin position="188"/>
        <end position="221"/>
    </location>
</feature>
<evidence type="ECO:0000256" key="1">
    <source>
        <dbReference type="ARBA" id="ARBA00022737"/>
    </source>
</evidence>
<dbReference type="PROSITE" id="PS50076">
    <property type="entry name" value="DNAJ_2"/>
    <property type="match status" value="1"/>
</dbReference>
<sequence>MKQQVDGDDLFKGGKYDQSLEKFTSAIDMIGSDNENQHIVNILFKRAGIYQIKGKNILALSDVNRAIEINPTNFHAKIKRAKIQTSLGRFQQAIEEYENILKTKPDNSMVKKSLDEVKSYEKSLSEAKELIESKKYQESIVILTKILEKISDLKEARLLRCQCNYYLGEYRKAMDDTMSILKSEPTSIDALYWRGRSFFSFGEKDAAMRFLKEALKFDPENQKSKDMIQLIAKFEKSSANAQELFNQQRYDDALGQVNQALDIEPKNPTFSPGLLVLKCKILLKLKKAKDSIQACSLAIELDDQNVDAYLNRGEAWMFEEDYQKALNDFNKAKEYRPNDGTIHEAIRRATKAQKMEARKDYYKILGVTKSATEGEIKKAFKTLARTNHPDKVPTEEREMAEKRYMDINEAYEVLSDQEKRDKYDRGEDLQEMHQGHHGGGFPFNPFGGGFGQQHHGFGGQQGGGGFHYTFNFG</sequence>
<dbReference type="Pfam" id="PF00226">
    <property type="entry name" value="DnaJ"/>
    <property type="match status" value="1"/>
</dbReference>
<dbReference type="PROSITE" id="PS50005">
    <property type="entry name" value="TPR"/>
    <property type="match status" value="3"/>
</dbReference>
<dbReference type="Proteomes" id="UP000076078">
    <property type="component" value="Unassembled WGS sequence"/>
</dbReference>
<dbReference type="PANTHER" id="PTHR45188">
    <property type="entry name" value="DNAJ PROTEIN P58IPK HOMOLOG"/>
    <property type="match status" value="1"/>
</dbReference>
<dbReference type="PANTHER" id="PTHR45188:SF2">
    <property type="entry name" value="DNAJ HOMOLOG SUBFAMILY C MEMBER 7"/>
    <property type="match status" value="1"/>
</dbReference>
<feature type="domain" description="J" evidence="5">
    <location>
        <begin position="360"/>
        <end position="427"/>
    </location>
</feature>
<dbReference type="InterPro" id="IPR001623">
    <property type="entry name" value="DnaJ_domain"/>
</dbReference>
<protein>
    <submittedName>
        <fullName evidence="6">DNAJ heat shock N-terminal domain-containing protein</fullName>
    </submittedName>
</protein>
<evidence type="ECO:0000313" key="6">
    <source>
        <dbReference type="EMBL" id="KYQ90823.1"/>
    </source>
</evidence>
<dbReference type="SUPFAM" id="SSF46565">
    <property type="entry name" value="Chaperone J-domain"/>
    <property type="match status" value="1"/>
</dbReference>
<accession>A0A151ZA76</accession>
<dbReference type="InParanoid" id="A0A151ZA76"/>
<keyword evidence="4" id="KW-0175">Coiled coil</keyword>
<dbReference type="FunCoup" id="A0A151ZA76">
    <property type="interactions" value="147"/>
</dbReference>
<dbReference type="Gene3D" id="1.25.40.10">
    <property type="entry name" value="Tetratricopeptide repeat domain"/>
    <property type="match status" value="1"/>
</dbReference>
<evidence type="ECO:0000256" key="4">
    <source>
        <dbReference type="SAM" id="Coils"/>
    </source>
</evidence>
<dbReference type="SMART" id="SM00271">
    <property type="entry name" value="DnaJ"/>
    <property type="match status" value="1"/>
</dbReference>
<dbReference type="PROSITE" id="PS00636">
    <property type="entry name" value="DNAJ_1"/>
    <property type="match status" value="1"/>
</dbReference>
<dbReference type="AlphaFoldDB" id="A0A151ZA76"/>
<dbReference type="EMBL" id="LODT01000035">
    <property type="protein sequence ID" value="KYQ90823.1"/>
    <property type="molecule type" value="Genomic_DNA"/>
</dbReference>
<dbReference type="SUPFAM" id="SSF48452">
    <property type="entry name" value="TPR-like"/>
    <property type="match status" value="2"/>
</dbReference>
<name>A0A151ZA76_TIELA</name>
<feature type="coiled-coil region" evidence="4">
    <location>
        <begin position="110"/>
        <end position="137"/>
    </location>
</feature>
<evidence type="ECO:0000259" key="5">
    <source>
        <dbReference type="PROSITE" id="PS50076"/>
    </source>
</evidence>
<keyword evidence="1" id="KW-0677">Repeat</keyword>
<dbReference type="InterPro" id="IPR011990">
    <property type="entry name" value="TPR-like_helical_dom_sf"/>
</dbReference>
<dbReference type="CDD" id="cd06257">
    <property type="entry name" value="DnaJ"/>
    <property type="match status" value="1"/>
</dbReference>
<keyword evidence="6" id="KW-0346">Stress response</keyword>
<dbReference type="PRINTS" id="PR00625">
    <property type="entry name" value="JDOMAIN"/>
</dbReference>
<evidence type="ECO:0000256" key="3">
    <source>
        <dbReference type="PROSITE-ProRule" id="PRU00339"/>
    </source>
</evidence>
<dbReference type="OMA" id="PFAHFQH"/>
<feature type="repeat" description="TPR" evidence="3">
    <location>
        <begin position="74"/>
        <end position="107"/>
    </location>
</feature>
<dbReference type="Pfam" id="PF13181">
    <property type="entry name" value="TPR_8"/>
    <property type="match status" value="3"/>
</dbReference>
<keyword evidence="7" id="KW-1185">Reference proteome</keyword>
<dbReference type="SMART" id="SM00028">
    <property type="entry name" value="TPR"/>
    <property type="match status" value="6"/>
</dbReference>
<keyword evidence="2 3" id="KW-0802">TPR repeat</keyword>
<comment type="caution">
    <text evidence="6">The sequence shown here is derived from an EMBL/GenBank/DDBJ whole genome shotgun (WGS) entry which is preliminary data.</text>
</comment>
<dbReference type="InterPro" id="IPR018253">
    <property type="entry name" value="DnaJ_domain_CS"/>
</dbReference>
<dbReference type="InterPro" id="IPR036869">
    <property type="entry name" value="J_dom_sf"/>
</dbReference>
<proteinExistence type="predicted"/>
<feature type="repeat" description="TPR" evidence="3">
    <location>
        <begin position="306"/>
        <end position="339"/>
    </location>
</feature>
<organism evidence="6 7">
    <name type="scientific">Tieghemostelium lacteum</name>
    <name type="common">Slime mold</name>
    <name type="synonym">Dictyostelium lacteum</name>
    <dbReference type="NCBI Taxonomy" id="361077"/>
    <lineage>
        <taxon>Eukaryota</taxon>
        <taxon>Amoebozoa</taxon>
        <taxon>Evosea</taxon>
        <taxon>Eumycetozoa</taxon>
        <taxon>Dictyostelia</taxon>
        <taxon>Dictyosteliales</taxon>
        <taxon>Raperosteliaceae</taxon>
        <taxon>Tieghemostelium</taxon>
    </lineage>
</organism>
<dbReference type="InterPro" id="IPR019734">
    <property type="entry name" value="TPR_rpt"/>
</dbReference>
<evidence type="ECO:0000313" key="7">
    <source>
        <dbReference type="Proteomes" id="UP000076078"/>
    </source>
</evidence>
<dbReference type="STRING" id="361077.A0A151ZA76"/>
<dbReference type="Gene3D" id="1.10.287.110">
    <property type="entry name" value="DnaJ domain"/>
    <property type="match status" value="1"/>
</dbReference>
<evidence type="ECO:0000256" key="2">
    <source>
        <dbReference type="ARBA" id="ARBA00022803"/>
    </source>
</evidence>
<gene>
    <name evidence="6" type="ORF">DLAC_07691</name>
</gene>
<dbReference type="OrthoDB" id="1726119at2759"/>